<accession>A0A078GIW5</accession>
<proteinExistence type="predicted"/>
<dbReference type="Gramene" id="CDY25214">
    <property type="protein sequence ID" value="CDY25214"/>
    <property type="gene ID" value="GSBRNA2T00029174001"/>
</dbReference>
<dbReference type="AlphaFoldDB" id="A0A078GIW5"/>
<dbReference type="Proteomes" id="UP000028999">
    <property type="component" value="Unassembled WGS sequence"/>
</dbReference>
<keyword evidence="2" id="KW-1185">Reference proteome</keyword>
<protein>
    <submittedName>
        <fullName evidence="1">BnaC06g04390D protein</fullName>
    </submittedName>
</protein>
<reference evidence="1 2" key="1">
    <citation type="journal article" date="2014" name="Science">
        <title>Plant genetics. Early allopolyploid evolution in the post-Neolithic Brassica napus oilseed genome.</title>
        <authorList>
            <person name="Chalhoub B."/>
            <person name="Denoeud F."/>
            <person name="Liu S."/>
            <person name="Parkin I.A."/>
            <person name="Tang H."/>
            <person name="Wang X."/>
            <person name="Chiquet J."/>
            <person name="Belcram H."/>
            <person name="Tong C."/>
            <person name="Samans B."/>
            <person name="Correa M."/>
            <person name="Da Silva C."/>
            <person name="Just J."/>
            <person name="Falentin C."/>
            <person name="Koh C.S."/>
            <person name="Le Clainche I."/>
            <person name="Bernard M."/>
            <person name="Bento P."/>
            <person name="Noel B."/>
            <person name="Labadie K."/>
            <person name="Alberti A."/>
            <person name="Charles M."/>
            <person name="Arnaud D."/>
            <person name="Guo H."/>
            <person name="Daviaud C."/>
            <person name="Alamery S."/>
            <person name="Jabbari K."/>
            <person name="Zhao M."/>
            <person name="Edger P.P."/>
            <person name="Chelaifa H."/>
            <person name="Tack D."/>
            <person name="Lassalle G."/>
            <person name="Mestiri I."/>
            <person name="Schnel N."/>
            <person name="Le Paslier M.C."/>
            <person name="Fan G."/>
            <person name="Renault V."/>
            <person name="Bayer P.E."/>
            <person name="Golicz A.A."/>
            <person name="Manoli S."/>
            <person name="Lee T.H."/>
            <person name="Thi V.H."/>
            <person name="Chalabi S."/>
            <person name="Hu Q."/>
            <person name="Fan C."/>
            <person name="Tollenaere R."/>
            <person name="Lu Y."/>
            <person name="Battail C."/>
            <person name="Shen J."/>
            <person name="Sidebottom C.H."/>
            <person name="Wang X."/>
            <person name="Canaguier A."/>
            <person name="Chauveau A."/>
            <person name="Berard A."/>
            <person name="Deniot G."/>
            <person name="Guan M."/>
            <person name="Liu Z."/>
            <person name="Sun F."/>
            <person name="Lim Y.P."/>
            <person name="Lyons E."/>
            <person name="Town C.D."/>
            <person name="Bancroft I."/>
            <person name="Wang X."/>
            <person name="Meng J."/>
            <person name="Ma J."/>
            <person name="Pires J.C."/>
            <person name="King G.J."/>
            <person name="Brunel D."/>
            <person name="Delourme R."/>
            <person name="Renard M."/>
            <person name="Aury J.M."/>
            <person name="Adams K.L."/>
            <person name="Batley J."/>
            <person name="Snowdon R.J."/>
            <person name="Tost J."/>
            <person name="Edwards D."/>
            <person name="Zhou Y."/>
            <person name="Hua W."/>
            <person name="Sharpe A.G."/>
            <person name="Paterson A.H."/>
            <person name="Guan C."/>
            <person name="Wincker P."/>
        </authorList>
    </citation>
    <scope>NUCLEOTIDE SEQUENCE [LARGE SCALE GENOMIC DNA]</scope>
    <source>
        <strain evidence="2">cv. Darmor-bzh</strain>
    </source>
</reference>
<name>A0A078GIW5_BRANA</name>
<sequence length="72" mass="8006">MSYSASGHHIVFELQQRSLTEKAACSHHRHTPPFTTNKSPSDESVGCGRNCLGACCLNGARLPLYFDLTYEY</sequence>
<organism evidence="1 2">
    <name type="scientific">Brassica napus</name>
    <name type="common">Rape</name>
    <dbReference type="NCBI Taxonomy" id="3708"/>
    <lineage>
        <taxon>Eukaryota</taxon>
        <taxon>Viridiplantae</taxon>
        <taxon>Streptophyta</taxon>
        <taxon>Embryophyta</taxon>
        <taxon>Tracheophyta</taxon>
        <taxon>Spermatophyta</taxon>
        <taxon>Magnoliopsida</taxon>
        <taxon>eudicotyledons</taxon>
        <taxon>Gunneridae</taxon>
        <taxon>Pentapetalae</taxon>
        <taxon>rosids</taxon>
        <taxon>malvids</taxon>
        <taxon>Brassicales</taxon>
        <taxon>Brassicaceae</taxon>
        <taxon>Brassiceae</taxon>
        <taxon>Brassica</taxon>
    </lineage>
</organism>
<dbReference type="STRING" id="3708.A0A078GIW5"/>
<dbReference type="PaxDb" id="3708-A0A078GIW5"/>
<evidence type="ECO:0000313" key="2">
    <source>
        <dbReference type="Proteomes" id="UP000028999"/>
    </source>
</evidence>
<gene>
    <name evidence="1" type="primary">BnaC06g04390D</name>
    <name evidence="1" type="ORF">GSBRNA2T00029174001</name>
</gene>
<evidence type="ECO:0000313" key="1">
    <source>
        <dbReference type="EMBL" id="CDY25214.1"/>
    </source>
</evidence>
<dbReference type="EMBL" id="LK032170">
    <property type="protein sequence ID" value="CDY25214.1"/>
    <property type="molecule type" value="Genomic_DNA"/>
</dbReference>